<evidence type="ECO:0000313" key="2">
    <source>
        <dbReference type="Proteomes" id="UP001213000"/>
    </source>
</evidence>
<dbReference type="EMBL" id="JANIEX010000836">
    <property type="protein sequence ID" value="KAJ3562743.1"/>
    <property type="molecule type" value="Genomic_DNA"/>
</dbReference>
<dbReference type="Gene3D" id="3.60.130.30">
    <property type="match status" value="1"/>
</dbReference>
<proteinExistence type="predicted"/>
<dbReference type="Proteomes" id="UP001213000">
    <property type="component" value="Unassembled WGS sequence"/>
</dbReference>
<gene>
    <name evidence="1" type="ORF">NP233_g9386</name>
</gene>
<reference evidence="1" key="1">
    <citation type="submission" date="2022-07" db="EMBL/GenBank/DDBJ databases">
        <title>Genome Sequence of Leucocoprinus birnbaumii.</title>
        <authorList>
            <person name="Buettner E."/>
        </authorList>
    </citation>
    <scope>NUCLEOTIDE SEQUENCE</scope>
    <source>
        <strain evidence="1">VT141</strain>
    </source>
</reference>
<accession>A0AAD5YQW7</accession>
<name>A0AAD5YQW7_9AGAR</name>
<dbReference type="AlphaFoldDB" id="A0AAD5YQW7"/>
<comment type="caution">
    <text evidence="1">The sequence shown here is derived from an EMBL/GenBank/DDBJ whole genome shotgun (WGS) entry which is preliminary data.</text>
</comment>
<keyword evidence="2" id="KW-1185">Reference proteome</keyword>
<protein>
    <submittedName>
        <fullName evidence="1">Uncharacterized protein</fullName>
    </submittedName>
</protein>
<sequence length="373" mass="41823">MESTKIPRPPCVPGSKSRITLNLDMHGGRRSLLSRCRPIETSLKMRSLPVAEGGYQGKPFKATTHLKQPYDLADLEANDFRYIAWDGKTPRPILDIDKRVCAVLASQPNDKEYEIKCSRAYEAMASAANSIVFDDKDVHHIRGDYPVLNVGLTSGQGSTHPTSTDLGKYKPIVEELLSNDFIKDIARHQNDSFKTWNPKVYARYQTRLRLLFGHRKYGAKLQPITSGVYPSAAFNFGPKAWTNRHRDPKNVSYGWCAITTTGDFDPTKGGHLVLEDLKLVIEFPPGATILIPSATFIHGNVPVSIPEKRASFTQYCPAGLLRFVDNGFVTMVDLQRNNKRRYSEIIAGRESHWEEGISLFSTLDELRGTKGPE</sequence>
<organism evidence="1 2">
    <name type="scientific">Leucocoprinus birnbaumii</name>
    <dbReference type="NCBI Taxonomy" id="56174"/>
    <lineage>
        <taxon>Eukaryota</taxon>
        <taxon>Fungi</taxon>
        <taxon>Dikarya</taxon>
        <taxon>Basidiomycota</taxon>
        <taxon>Agaricomycotina</taxon>
        <taxon>Agaricomycetes</taxon>
        <taxon>Agaricomycetidae</taxon>
        <taxon>Agaricales</taxon>
        <taxon>Agaricineae</taxon>
        <taxon>Agaricaceae</taxon>
        <taxon>Leucocoprinus</taxon>
    </lineage>
</organism>
<evidence type="ECO:0000313" key="1">
    <source>
        <dbReference type="EMBL" id="KAJ3562743.1"/>
    </source>
</evidence>